<reference evidence="2 3" key="1">
    <citation type="submission" date="2024-02" db="EMBL/GenBank/DDBJ databases">
        <authorList>
            <person name="Chen Y."/>
            <person name="Shah S."/>
            <person name="Dougan E. K."/>
            <person name="Thang M."/>
            <person name="Chan C."/>
        </authorList>
    </citation>
    <scope>NUCLEOTIDE SEQUENCE [LARGE SCALE GENOMIC DNA]</scope>
</reference>
<name>A0ABP0K190_9DINO</name>
<feature type="non-terminal residue" evidence="2">
    <location>
        <position position="1"/>
    </location>
</feature>
<gene>
    <name evidence="2" type="ORF">SCF082_LOCUS14941</name>
</gene>
<organism evidence="2 3">
    <name type="scientific">Durusdinium trenchii</name>
    <dbReference type="NCBI Taxonomy" id="1381693"/>
    <lineage>
        <taxon>Eukaryota</taxon>
        <taxon>Sar</taxon>
        <taxon>Alveolata</taxon>
        <taxon>Dinophyceae</taxon>
        <taxon>Suessiales</taxon>
        <taxon>Symbiodiniaceae</taxon>
        <taxon>Durusdinium</taxon>
    </lineage>
</organism>
<evidence type="ECO:0000256" key="1">
    <source>
        <dbReference type="SAM" id="MobiDB-lite"/>
    </source>
</evidence>
<accession>A0ABP0K190</accession>
<protein>
    <submittedName>
        <fullName evidence="2">Uncharacterized protein</fullName>
    </submittedName>
</protein>
<comment type="caution">
    <text evidence="2">The sequence shown here is derived from an EMBL/GenBank/DDBJ whole genome shotgun (WGS) entry which is preliminary data.</text>
</comment>
<sequence>FFLKDLAEVLEEESVEASSDQKGTDGVSPRMMRKKGTPTQARAEAQNYVDHIRNGFDGSRKCWVDTVGKGNALLTAGGIQSLGGERVCRTLRGKLTDKELWTLQGRAGLPRGENEGDFGSWIVEGTKATGIRTATSLLTVGGYILFMVDQQGTKAGMCRGVQGAEAMAQILVWLRRWKRGELRRAGGHLNPLCRWAESWWLDILEGDLSEEEPGDLGHGCYA</sequence>
<feature type="region of interest" description="Disordered" evidence="1">
    <location>
        <begin position="14"/>
        <end position="43"/>
    </location>
</feature>
<evidence type="ECO:0000313" key="3">
    <source>
        <dbReference type="Proteomes" id="UP001642464"/>
    </source>
</evidence>
<keyword evidence="3" id="KW-1185">Reference proteome</keyword>
<dbReference type="Proteomes" id="UP001642464">
    <property type="component" value="Unassembled WGS sequence"/>
</dbReference>
<proteinExistence type="predicted"/>
<dbReference type="EMBL" id="CAXAMM010009472">
    <property type="protein sequence ID" value="CAK9020516.1"/>
    <property type="molecule type" value="Genomic_DNA"/>
</dbReference>
<feature type="non-terminal residue" evidence="2">
    <location>
        <position position="222"/>
    </location>
</feature>
<evidence type="ECO:0000313" key="2">
    <source>
        <dbReference type="EMBL" id="CAK9020516.1"/>
    </source>
</evidence>